<accession>A0AA48RE31</accession>
<feature type="transmembrane region" description="Helical" evidence="7">
    <location>
        <begin position="87"/>
        <end position="107"/>
    </location>
</feature>
<dbReference type="GO" id="GO:0005886">
    <property type="term" value="C:plasma membrane"/>
    <property type="evidence" value="ECO:0007669"/>
    <property type="project" value="UniProtKB-SubCell"/>
</dbReference>
<dbReference type="Pfam" id="PF00528">
    <property type="entry name" value="BPD_transp_1"/>
    <property type="match status" value="1"/>
</dbReference>
<evidence type="ECO:0000313" key="9">
    <source>
        <dbReference type="EMBL" id="CAJ0878164.1"/>
    </source>
</evidence>
<evidence type="ECO:0000256" key="6">
    <source>
        <dbReference type="ARBA" id="ARBA00023136"/>
    </source>
</evidence>
<dbReference type="AlphaFoldDB" id="A0AA48RE31"/>
<feature type="transmembrane region" description="Helical" evidence="7">
    <location>
        <begin position="56"/>
        <end position="75"/>
    </location>
</feature>
<evidence type="ECO:0000256" key="5">
    <source>
        <dbReference type="ARBA" id="ARBA00022989"/>
    </source>
</evidence>
<keyword evidence="2" id="KW-0813">Transport</keyword>
<dbReference type="InterPro" id="IPR000515">
    <property type="entry name" value="MetI-like"/>
</dbReference>
<comment type="subcellular location">
    <subcellularLocation>
        <location evidence="1">Cell membrane</location>
        <topology evidence="1">Multi-pass membrane protein</topology>
    </subcellularLocation>
</comment>
<dbReference type="PANTHER" id="PTHR30151">
    <property type="entry name" value="ALKANE SULFONATE ABC TRANSPORTER-RELATED, MEMBRANE SUBUNIT"/>
    <property type="match status" value="1"/>
</dbReference>
<protein>
    <recommendedName>
        <fullName evidence="8">ABC transmembrane type-1 domain-containing protein</fullName>
    </recommendedName>
</protein>
<keyword evidence="3" id="KW-1003">Cell membrane</keyword>
<sequence length="251" mass="27601">MIRLASLAALILFWQIGAWVSDPRRLPGPLAVFDAILKEAQSGALFSNLAVTLARVLASFLLAMSLGAAIGYVMGRRRLVDRLLDPWLVVLLNLPALVVIVLAYVWAGLTEAAAIGAVALNKLPNAIVVIREGARALDPQLEEMAQAFRFSRAARLRHLVAPQLAPYFAAATRSGLSLVWKIVLVVELLGRPNGVGFEINMAFQLFDMKLLLAYALPFVALMLGVETLLVQPLERYVARWRRGVAQRRDRL</sequence>
<dbReference type="Gene3D" id="1.10.3720.10">
    <property type="entry name" value="MetI-like"/>
    <property type="match status" value="1"/>
</dbReference>
<keyword evidence="6 7" id="KW-0472">Membrane</keyword>
<feature type="transmembrane region" description="Helical" evidence="7">
    <location>
        <begin position="210"/>
        <end position="230"/>
    </location>
</feature>
<evidence type="ECO:0000256" key="4">
    <source>
        <dbReference type="ARBA" id="ARBA00022692"/>
    </source>
</evidence>
<proteinExistence type="predicted"/>
<evidence type="ECO:0000259" key="8">
    <source>
        <dbReference type="PROSITE" id="PS50928"/>
    </source>
</evidence>
<evidence type="ECO:0000256" key="3">
    <source>
        <dbReference type="ARBA" id="ARBA00022475"/>
    </source>
</evidence>
<dbReference type="EMBL" id="OY288114">
    <property type="protein sequence ID" value="CAJ0878164.1"/>
    <property type="molecule type" value="Genomic_DNA"/>
</dbReference>
<dbReference type="PROSITE" id="PS50928">
    <property type="entry name" value="ABC_TM1"/>
    <property type="match status" value="1"/>
</dbReference>
<organism evidence="9">
    <name type="scientific">freshwater sediment metagenome</name>
    <dbReference type="NCBI Taxonomy" id="556182"/>
    <lineage>
        <taxon>unclassified sequences</taxon>
        <taxon>metagenomes</taxon>
        <taxon>ecological metagenomes</taxon>
    </lineage>
</organism>
<keyword evidence="5 7" id="KW-1133">Transmembrane helix</keyword>
<gene>
    <name evidence="9" type="ORF">AMST5_02944</name>
</gene>
<keyword evidence="4 7" id="KW-0812">Transmembrane</keyword>
<name>A0AA48RE31_9ZZZZ</name>
<dbReference type="SUPFAM" id="SSF161098">
    <property type="entry name" value="MetI-like"/>
    <property type="match status" value="1"/>
</dbReference>
<dbReference type="GO" id="GO:0055085">
    <property type="term" value="P:transmembrane transport"/>
    <property type="evidence" value="ECO:0007669"/>
    <property type="project" value="InterPro"/>
</dbReference>
<evidence type="ECO:0000256" key="7">
    <source>
        <dbReference type="SAM" id="Phobius"/>
    </source>
</evidence>
<feature type="domain" description="ABC transmembrane type-1" evidence="8">
    <location>
        <begin position="49"/>
        <end position="229"/>
    </location>
</feature>
<reference evidence="9" key="1">
    <citation type="submission" date="2023-07" db="EMBL/GenBank/DDBJ databases">
        <authorList>
            <person name="Pelsma A.J. K."/>
        </authorList>
    </citation>
    <scope>NUCLEOTIDE SEQUENCE</scope>
</reference>
<dbReference type="PANTHER" id="PTHR30151:SF38">
    <property type="entry name" value="ALIPHATIC SULFONATES TRANSPORT PERMEASE PROTEIN SSUC-RELATED"/>
    <property type="match status" value="1"/>
</dbReference>
<evidence type="ECO:0000256" key="2">
    <source>
        <dbReference type="ARBA" id="ARBA00022448"/>
    </source>
</evidence>
<dbReference type="InterPro" id="IPR035906">
    <property type="entry name" value="MetI-like_sf"/>
</dbReference>
<evidence type="ECO:0000256" key="1">
    <source>
        <dbReference type="ARBA" id="ARBA00004651"/>
    </source>
</evidence>
<dbReference type="CDD" id="cd06261">
    <property type="entry name" value="TM_PBP2"/>
    <property type="match status" value="1"/>
</dbReference>